<feature type="non-terminal residue" evidence="4">
    <location>
        <position position="151"/>
    </location>
</feature>
<evidence type="ECO:0000256" key="1">
    <source>
        <dbReference type="ARBA" id="ARBA00023122"/>
    </source>
</evidence>
<evidence type="ECO:0000313" key="5">
    <source>
        <dbReference type="Proteomes" id="UP000265520"/>
    </source>
</evidence>
<keyword evidence="1 2" id="KW-0129">CBS domain</keyword>
<feature type="domain" description="CBS" evidence="3">
    <location>
        <begin position="19"/>
        <end position="75"/>
    </location>
</feature>
<keyword evidence="5" id="KW-1185">Reference proteome</keyword>
<dbReference type="PROSITE" id="PS51371">
    <property type="entry name" value="CBS"/>
    <property type="match status" value="1"/>
</dbReference>
<evidence type="ECO:0000313" key="4">
    <source>
        <dbReference type="EMBL" id="MCH96151.1"/>
    </source>
</evidence>
<protein>
    <submittedName>
        <fullName evidence="4">CBS domain-containing protein CBSCBSPB3-like</fullName>
    </submittedName>
</protein>
<evidence type="ECO:0000259" key="3">
    <source>
        <dbReference type="PROSITE" id="PS51371"/>
    </source>
</evidence>
<proteinExistence type="predicted"/>
<reference evidence="4 5" key="1">
    <citation type="journal article" date="2018" name="Front. Plant Sci.">
        <title>Red Clover (Trifolium pratense) and Zigzag Clover (T. medium) - A Picture of Genomic Similarities and Differences.</title>
        <authorList>
            <person name="Dluhosova J."/>
            <person name="Istvanek J."/>
            <person name="Nedelnik J."/>
            <person name="Repkova J."/>
        </authorList>
    </citation>
    <scope>NUCLEOTIDE SEQUENCE [LARGE SCALE GENOMIC DNA]</scope>
    <source>
        <strain evidence="5">cv. 10/8</strain>
        <tissue evidence="4">Leaf</tissue>
    </source>
</reference>
<dbReference type="Pfam" id="PF00571">
    <property type="entry name" value="CBS"/>
    <property type="match status" value="1"/>
</dbReference>
<dbReference type="InterPro" id="IPR046342">
    <property type="entry name" value="CBS_dom_sf"/>
</dbReference>
<evidence type="ECO:0000256" key="2">
    <source>
        <dbReference type="PROSITE-ProRule" id="PRU00703"/>
    </source>
</evidence>
<dbReference type="Gene3D" id="3.10.580.10">
    <property type="entry name" value="CBS-domain"/>
    <property type="match status" value="1"/>
</dbReference>
<dbReference type="SUPFAM" id="SSF54631">
    <property type="entry name" value="CBS-domain pair"/>
    <property type="match status" value="1"/>
</dbReference>
<dbReference type="EMBL" id="LXQA010031647">
    <property type="protein sequence ID" value="MCH96151.1"/>
    <property type="molecule type" value="Genomic_DNA"/>
</dbReference>
<dbReference type="InterPro" id="IPR000644">
    <property type="entry name" value="CBS_dom"/>
</dbReference>
<organism evidence="4 5">
    <name type="scientific">Trifolium medium</name>
    <dbReference type="NCBI Taxonomy" id="97028"/>
    <lineage>
        <taxon>Eukaryota</taxon>
        <taxon>Viridiplantae</taxon>
        <taxon>Streptophyta</taxon>
        <taxon>Embryophyta</taxon>
        <taxon>Tracheophyta</taxon>
        <taxon>Spermatophyta</taxon>
        <taxon>Magnoliopsida</taxon>
        <taxon>eudicotyledons</taxon>
        <taxon>Gunneridae</taxon>
        <taxon>Pentapetalae</taxon>
        <taxon>rosids</taxon>
        <taxon>fabids</taxon>
        <taxon>Fabales</taxon>
        <taxon>Fabaceae</taxon>
        <taxon>Papilionoideae</taxon>
        <taxon>50 kb inversion clade</taxon>
        <taxon>NPAAA clade</taxon>
        <taxon>Hologalegina</taxon>
        <taxon>IRL clade</taxon>
        <taxon>Trifolieae</taxon>
        <taxon>Trifolium</taxon>
    </lineage>
</organism>
<name>A0A392N8S9_9FABA</name>
<dbReference type="PANTHER" id="PTHR43080:SF2">
    <property type="entry name" value="CBS DOMAIN-CONTAINING PROTEIN"/>
    <property type="match status" value="1"/>
</dbReference>
<sequence length="151" mass="16614">MRVVAPNLSPELTLVEKVMTPNPDCATLDTTILDALHMMHDGKFLHLPVVDRHGYVAACVDVLQITHAAISLVESSSGAVNDVANTIMQKFWDSAFNLEPPEDYDNHSEVSGLMTSDGAETAKSAYQPMSFGNSFPFKFEDLNGRVHRFNC</sequence>
<dbReference type="PANTHER" id="PTHR43080">
    <property type="entry name" value="CBS DOMAIN-CONTAINING PROTEIN CBSX3, MITOCHONDRIAL"/>
    <property type="match status" value="1"/>
</dbReference>
<comment type="caution">
    <text evidence="4">The sequence shown here is derived from an EMBL/GenBank/DDBJ whole genome shotgun (WGS) entry which is preliminary data.</text>
</comment>
<dbReference type="Proteomes" id="UP000265520">
    <property type="component" value="Unassembled WGS sequence"/>
</dbReference>
<dbReference type="InterPro" id="IPR051257">
    <property type="entry name" value="Diverse_CBS-Domain"/>
</dbReference>
<dbReference type="AlphaFoldDB" id="A0A392N8S9"/>
<accession>A0A392N8S9</accession>